<keyword evidence="6 10" id="KW-0733">Signal recognition particle</keyword>
<keyword evidence="8 10" id="KW-0687">Ribonucleoprotein</keyword>
<evidence type="ECO:0000256" key="3">
    <source>
        <dbReference type="ARBA" id="ARBA00009352"/>
    </source>
</evidence>
<proteinExistence type="inferred from homology"/>
<evidence type="ECO:0000256" key="1">
    <source>
        <dbReference type="ARBA" id="ARBA00004496"/>
    </source>
</evidence>
<evidence type="ECO:0000256" key="11">
    <source>
        <dbReference type="SAM" id="MobiDB-lite"/>
    </source>
</evidence>
<evidence type="ECO:0000256" key="5">
    <source>
        <dbReference type="ARBA" id="ARBA00022884"/>
    </source>
</evidence>
<sequence length="659" mass="71431">MDITKTAVSLREKALLYGDYSTYWSQLSGKLLNSRKKLNIATKHRGKFNPKAPVTPEQIAENHEYVYLHLLTAERTWAHAMTMKASHAAGTKGMTSKTRSHIVSRLEKGARTAERLAEALASSASGASPTDVLDARAYAAMLRGAALFERQKWDACLKSYAVCRIIYSALATSAKGDVFRDLLSDTVDPSIRYAAYQAKIPRTLPIATIARDAFDHAAGPELADRIRDINPAVLEHGDADAAKGAGGTPAVLTWRGREVKIEDAAIAIAWAAVATARGRLAEKLASAGALHPKETAAAYDEILIASQDAVDATKQAIDELRAEGVTQSDARMQSLQITRTAVNYEMISWRIGRNRVLVGENDGVKMDFSGPVSQKKKKRKQQQQQEEEQEGDRSKDEAPGRQIARLKEKVVLYDGILQDLESIKELPGVANDQDLSERLDATSQYFTALKSLAIARSHAVAGNAVNSLALVKHALDQTNTAAPSLSSPENNDDDDDAAFTPRNIQVTKRDLTLLHDTLTGELQRCLALAEIFNNNNKNSSSTTIPTDKAAEPFQQATTTTAAAAEAAAATTKPPPLSSRLSDYPAGGVDLDNIVTYPPRLEPFPVKPLFLDVAWNYIAYPGKAAAADQPAQPKESPAAAAEPQPEAKPQRRGWFSFGRS</sequence>
<dbReference type="STRING" id="573729.G2Q3E2"/>
<protein>
    <recommendedName>
        <fullName evidence="9 10">Signal recognition particle subunit SRP68</fullName>
        <shortName evidence="10">SRP68</shortName>
    </recommendedName>
</protein>
<reference evidence="12 13" key="1">
    <citation type="journal article" date="2011" name="Nat. Biotechnol.">
        <title>Comparative genomic analysis of the thermophilic biomass-degrading fungi Myceliophthora thermophila and Thielavia terrestris.</title>
        <authorList>
            <person name="Berka R.M."/>
            <person name="Grigoriev I.V."/>
            <person name="Otillar R."/>
            <person name="Salamov A."/>
            <person name="Grimwood J."/>
            <person name="Reid I."/>
            <person name="Ishmael N."/>
            <person name="John T."/>
            <person name="Darmond C."/>
            <person name="Moisan M.-C."/>
            <person name="Henrissat B."/>
            <person name="Coutinho P.M."/>
            <person name="Lombard V."/>
            <person name="Natvig D.O."/>
            <person name="Lindquist E."/>
            <person name="Schmutz J."/>
            <person name="Lucas S."/>
            <person name="Harris P."/>
            <person name="Powlowski J."/>
            <person name="Bellemare A."/>
            <person name="Taylor D."/>
            <person name="Butler G."/>
            <person name="de Vries R.P."/>
            <person name="Allijn I.E."/>
            <person name="van den Brink J."/>
            <person name="Ushinsky S."/>
            <person name="Storms R."/>
            <person name="Powell A.J."/>
            <person name="Paulsen I.T."/>
            <person name="Elbourne L.D.H."/>
            <person name="Baker S.E."/>
            <person name="Magnuson J."/>
            <person name="LaBoissiere S."/>
            <person name="Clutterbuck A.J."/>
            <person name="Martinez D."/>
            <person name="Wogulis M."/>
            <person name="de Leon A.L."/>
            <person name="Rey M.W."/>
            <person name="Tsang A."/>
        </authorList>
    </citation>
    <scope>NUCLEOTIDE SEQUENCE [LARGE SCALE GENOMIC DNA]</scope>
    <source>
        <strain evidence="13">ATCC 42464 / BCRC 31852 / DSM 1799</strain>
    </source>
</reference>
<dbReference type="FunCoup" id="G2Q3E2">
    <property type="interactions" value="889"/>
</dbReference>
<dbReference type="EMBL" id="CP003002">
    <property type="protein sequence ID" value="AEO55202.1"/>
    <property type="molecule type" value="Genomic_DNA"/>
</dbReference>
<dbReference type="InterPro" id="IPR034652">
    <property type="entry name" value="SRP68-RBD"/>
</dbReference>
<evidence type="ECO:0000256" key="2">
    <source>
        <dbReference type="ARBA" id="ARBA00004604"/>
    </source>
</evidence>
<dbReference type="RefSeq" id="XP_003660447.1">
    <property type="nucleotide sequence ID" value="XM_003660399.1"/>
</dbReference>
<evidence type="ECO:0000313" key="13">
    <source>
        <dbReference type="Proteomes" id="UP000007322"/>
    </source>
</evidence>
<keyword evidence="7" id="KW-0539">Nucleus</keyword>
<dbReference type="InterPro" id="IPR038253">
    <property type="entry name" value="SRP68_N_sf"/>
</dbReference>
<comment type="function">
    <text evidence="10">Component of the signal recognition particle (SRP) complex, a ribonucleoprotein complex that mediates the cotranslational targeting of secretory and membrane proteins to the endoplasmic reticulum (ER). The SRP complex interacts with the signal sequence in nascent secretory and membrane proteins and directs them to the membrane of the ER.</text>
</comment>
<dbReference type="VEuPathDB" id="FungiDB:MYCTH_2298795"/>
<dbReference type="InterPro" id="IPR026258">
    <property type="entry name" value="SRP68"/>
</dbReference>
<dbReference type="Proteomes" id="UP000007322">
    <property type="component" value="Chromosome 1"/>
</dbReference>
<dbReference type="OrthoDB" id="10255118at2759"/>
<feature type="compositionally biased region" description="Basic and acidic residues" evidence="11">
    <location>
        <begin position="391"/>
        <end position="401"/>
    </location>
</feature>
<dbReference type="PANTHER" id="PTHR12860">
    <property type="entry name" value="SIGNAL RECOGNITION PARTICLE 68 KDA PROTEIN"/>
    <property type="match status" value="1"/>
</dbReference>
<evidence type="ECO:0000256" key="8">
    <source>
        <dbReference type="ARBA" id="ARBA00023274"/>
    </source>
</evidence>
<dbReference type="CDD" id="cd15481">
    <property type="entry name" value="SRP68-RBD"/>
    <property type="match status" value="1"/>
</dbReference>
<dbReference type="Pfam" id="PF16969">
    <property type="entry name" value="SRP68"/>
    <property type="match status" value="1"/>
</dbReference>
<organism evidence="12 13">
    <name type="scientific">Thermothelomyces thermophilus (strain ATCC 42464 / BCRC 31852 / DSM 1799)</name>
    <name type="common">Sporotrichum thermophile</name>
    <dbReference type="NCBI Taxonomy" id="573729"/>
    <lineage>
        <taxon>Eukaryota</taxon>
        <taxon>Fungi</taxon>
        <taxon>Dikarya</taxon>
        <taxon>Ascomycota</taxon>
        <taxon>Pezizomycotina</taxon>
        <taxon>Sordariomycetes</taxon>
        <taxon>Sordariomycetidae</taxon>
        <taxon>Sordariales</taxon>
        <taxon>Chaetomiaceae</taxon>
        <taxon>Thermothelomyces</taxon>
    </lineage>
</organism>
<evidence type="ECO:0000256" key="6">
    <source>
        <dbReference type="ARBA" id="ARBA00023135"/>
    </source>
</evidence>
<dbReference type="GO" id="GO:0005786">
    <property type="term" value="C:signal recognition particle, endoplasmic reticulum targeting"/>
    <property type="evidence" value="ECO:0007669"/>
    <property type="project" value="UniProtKB-KW"/>
</dbReference>
<feature type="region of interest" description="Disordered" evidence="11">
    <location>
        <begin position="367"/>
        <end position="401"/>
    </location>
</feature>
<dbReference type="KEGG" id="mtm:MYCTH_2298795"/>
<dbReference type="eggNOG" id="KOG2460">
    <property type="taxonomic scope" value="Eukaryota"/>
</dbReference>
<accession>G2Q3E2</accession>
<dbReference type="AlphaFoldDB" id="G2Q3E2"/>
<dbReference type="GO" id="GO:0030942">
    <property type="term" value="F:endoplasmic reticulum signal peptide binding"/>
    <property type="evidence" value="ECO:0007669"/>
    <property type="project" value="InterPro"/>
</dbReference>
<keyword evidence="5 10" id="KW-0694">RNA-binding</keyword>
<comment type="subcellular location">
    <subcellularLocation>
        <location evidence="1 10">Cytoplasm</location>
    </subcellularLocation>
    <subcellularLocation>
        <location evidence="2">Nucleus</location>
        <location evidence="2">Nucleolus</location>
    </subcellularLocation>
</comment>
<evidence type="ECO:0000256" key="9">
    <source>
        <dbReference type="ARBA" id="ARBA00029498"/>
    </source>
</evidence>
<dbReference type="GO" id="GO:0006614">
    <property type="term" value="P:SRP-dependent cotranslational protein targeting to membrane"/>
    <property type="evidence" value="ECO:0007669"/>
    <property type="project" value="InterPro"/>
</dbReference>
<evidence type="ECO:0000256" key="7">
    <source>
        <dbReference type="ARBA" id="ARBA00023242"/>
    </source>
</evidence>
<dbReference type="HOGENOM" id="CLU_018649_2_0_1"/>
<feature type="compositionally biased region" description="Polar residues" evidence="11">
    <location>
        <begin position="480"/>
        <end position="489"/>
    </location>
</feature>
<evidence type="ECO:0000313" key="12">
    <source>
        <dbReference type="EMBL" id="AEO55202.1"/>
    </source>
</evidence>
<evidence type="ECO:0000256" key="10">
    <source>
        <dbReference type="PIRNR" id="PIRNR038995"/>
    </source>
</evidence>
<feature type="compositionally biased region" description="Low complexity" evidence="11">
    <location>
        <begin position="623"/>
        <end position="643"/>
    </location>
</feature>
<feature type="region of interest" description="Disordered" evidence="11">
    <location>
        <begin position="623"/>
        <end position="659"/>
    </location>
</feature>
<keyword evidence="13" id="KW-1185">Reference proteome</keyword>
<dbReference type="OMA" id="DERFIHI"/>
<name>G2Q3E2_THET4</name>
<dbReference type="InParanoid" id="G2Q3E2"/>
<dbReference type="PANTHER" id="PTHR12860:SF0">
    <property type="entry name" value="SIGNAL RECOGNITION PARTICLE SUBUNIT SRP68"/>
    <property type="match status" value="1"/>
</dbReference>
<feature type="region of interest" description="Disordered" evidence="11">
    <location>
        <begin position="480"/>
        <end position="499"/>
    </location>
</feature>
<dbReference type="PIRSF" id="PIRSF038995">
    <property type="entry name" value="SRP68"/>
    <property type="match status" value="1"/>
</dbReference>
<gene>
    <name evidence="12" type="ORF">MYCTH_2298795</name>
</gene>
<dbReference type="GO" id="GO:0005730">
    <property type="term" value="C:nucleolus"/>
    <property type="evidence" value="ECO:0007669"/>
    <property type="project" value="UniProtKB-SubCell"/>
</dbReference>
<keyword evidence="4 10" id="KW-0963">Cytoplasm</keyword>
<dbReference type="GO" id="GO:0005047">
    <property type="term" value="F:signal recognition particle binding"/>
    <property type="evidence" value="ECO:0007669"/>
    <property type="project" value="InterPro"/>
</dbReference>
<dbReference type="Gene3D" id="1.10.3450.40">
    <property type="entry name" value="Signal recognition particle, SRP68 subunit, RNA-binding domain"/>
    <property type="match status" value="1"/>
</dbReference>
<dbReference type="GeneID" id="11505897"/>
<dbReference type="GO" id="GO:0008312">
    <property type="term" value="F:7S RNA binding"/>
    <property type="evidence" value="ECO:0007669"/>
    <property type="project" value="InterPro"/>
</dbReference>
<comment type="similarity">
    <text evidence="3 10">Belongs to the SRP68 family.</text>
</comment>
<evidence type="ECO:0000256" key="4">
    <source>
        <dbReference type="ARBA" id="ARBA00022490"/>
    </source>
</evidence>